<reference evidence="2 3" key="1">
    <citation type="submission" date="2019-12" db="EMBL/GenBank/DDBJ databases">
        <title>Genomic-based taxomic classification of the family Erythrobacteraceae.</title>
        <authorList>
            <person name="Xu L."/>
        </authorList>
    </citation>
    <scope>NUCLEOTIDE SEQUENCE [LARGE SCALE GENOMIC DNA]</scope>
    <source>
        <strain evidence="2 3">M0322</strain>
    </source>
</reference>
<evidence type="ECO:0000313" key="2">
    <source>
        <dbReference type="EMBL" id="MXO73120.1"/>
    </source>
</evidence>
<accession>A0A844Z1T8</accession>
<keyword evidence="1" id="KW-0732">Signal</keyword>
<dbReference type="Proteomes" id="UP000466966">
    <property type="component" value="Unassembled WGS sequence"/>
</dbReference>
<dbReference type="PROSITE" id="PS51257">
    <property type="entry name" value="PROKAR_LIPOPROTEIN"/>
    <property type="match status" value="1"/>
</dbReference>
<evidence type="ECO:0000313" key="3">
    <source>
        <dbReference type="Proteomes" id="UP000466966"/>
    </source>
</evidence>
<dbReference type="AlphaFoldDB" id="A0A844Z1T8"/>
<comment type="caution">
    <text evidence="2">The sequence shown here is derived from an EMBL/GenBank/DDBJ whole genome shotgun (WGS) entry which is preliminary data.</text>
</comment>
<dbReference type="OrthoDB" id="5489750at2"/>
<feature type="chain" id="PRO_5032787210" description="Lipoprotein" evidence="1">
    <location>
        <begin position="22"/>
        <end position="149"/>
    </location>
</feature>
<organism evidence="2 3">
    <name type="scientific">Alteraurantiacibacter buctensis</name>
    <dbReference type="NCBI Taxonomy" id="1503981"/>
    <lineage>
        <taxon>Bacteria</taxon>
        <taxon>Pseudomonadati</taxon>
        <taxon>Pseudomonadota</taxon>
        <taxon>Alphaproteobacteria</taxon>
        <taxon>Sphingomonadales</taxon>
        <taxon>Erythrobacteraceae</taxon>
        <taxon>Alteraurantiacibacter</taxon>
    </lineage>
</organism>
<dbReference type="EMBL" id="WTYV01000007">
    <property type="protein sequence ID" value="MXO73120.1"/>
    <property type="molecule type" value="Genomic_DNA"/>
</dbReference>
<sequence length="149" mass="15342">MRIIAPLCASLALLASCTSSDSPTDGAPAEVPGDGGDSVPFHAIAADEVVSFVGTEPFWGGEVNGTALRWSTPENPDGETITVSRFAGRGGLSFTGTLQGQQFDMAVTPATCSDGMSDRTYPYAVTVQVGAQQLSGCGWTDRQGYTGGE</sequence>
<protein>
    <recommendedName>
        <fullName evidence="4">Lipoprotein</fullName>
    </recommendedName>
</protein>
<name>A0A844Z1T8_9SPHN</name>
<evidence type="ECO:0008006" key="4">
    <source>
        <dbReference type="Google" id="ProtNLM"/>
    </source>
</evidence>
<dbReference type="RefSeq" id="WP_160773045.1">
    <property type="nucleotide sequence ID" value="NZ_WTYV01000007.1"/>
</dbReference>
<evidence type="ECO:0000256" key="1">
    <source>
        <dbReference type="SAM" id="SignalP"/>
    </source>
</evidence>
<keyword evidence="3" id="KW-1185">Reference proteome</keyword>
<proteinExistence type="predicted"/>
<gene>
    <name evidence="2" type="ORF">GRI99_15940</name>
</gene>
<feature type="signal peptide" evidence="1">
    <location>
        <begin position="1"/>
        <end position="21"/>
    </location>
</feature>